<reference evidence="3 4" key="1">
    <citation type="journal article" date="2017" name="Nat. Commun.">
        <title>In situ click chemistry generation of cyclooxygenase-2 inhibitors.</title>
        <authorList>
            <person name="Bhardwaj A."/>
            <person name="Kaur J."/>
            <person name="Wuest M."/>
            <person name="Wuest F."/>
        </authorList>
    </citation>
    <scope>NUCLEOTIDE SEQUENCE [LARGE SCALE GENOMIC DNA]</scope>
    <source>
        <strain evidence="3">S2_018_000_R2_106</strain>
    </source>
</reference>
<feature type="domain" description="EF-hand" evidence="2">
    <location>
        <begin position="78"/>
        <end position="113"/>
    </location>
</feature>
<dbReference type="Gene3D" id="1.10.238.10">
    <property type="entry name" value="EF-hand"/>
    <property type="match status" value="2"/>
</dbReference>
<dbReference type="InterPro" id="IPR002048">
    <property type="entry name" value="EF_hand_dom"/>
</dbReference>
<comment type="caution">
    <text evidence="3">The sequence shown here is derived from an EMBL/GenBank/DDBJ whole genome shotgun (WGS) entry which is preliminary data.</text>
</comment>
<evidence type="ECO:0000313" key="3">
    <source>
        <dbReference type="EMBL" id="TKW60990.1"/>
    </source>
</evidence>
<dbReference type="AlphaFoldDB" id="A0A6N4RD36"/>
<gene>
    <name evidence="3" type="ORF">DI628_08190</name>
</gene>
<dbReference type="Proteomes" id="UP000320948">
    <property type="component" value="Unassembled WGS sequence"/>
</dbReference>
<evidence type="ECO:0000313" key="4">
    <source>
        <dbReference type="Proteomes" id="UP000320948"/>
    </source>
</evidence>
<protein>
    <recommendedName>
        <fullName evidence="2">EF-hand domain-containing protein</fullName>
    </recommendedName>
</protein>
<dbReference type="InterPro" id="IPR011992">
    <property type="entry name" value="EF-hand-dom_pair"/>
</dbReference>
<dbReference type="Pfam" id="PF13202">
    <property type="entry name" value="EF-hand_5"/>
    <property type="match status" value="2"/>
</dbReference>
<evidence type="ECO:0000259" key="2">
    <source>
        <dbReference type="PROSITE" id="PS50222"/>
    </source>
</evidence>
<evidence type="ECO:0000256" key="1">
    <source>
        <dbReference type="SAM" id="MobiDB-lite"/>
    </source>
</evidence>
<organism evidence="3 4">
    <name type="scientific">Blastochloris viridis</name>
    <name type="common">Rhodopseudomonas viridis</name>
    <dbReference type="NCBI Taxonomy" id="1079"/>
    <lineage>
        <taxon>Bacteria</taxon>
        <taxon>Pseudomonadati</taxon>
        <taxon>Pseudomonadota</taxon>
        <taxon>Alphaproteobacteria</taxon>
        <taxon>Hyphomicrobiales</taxon>
        <taxon>Blastochloridaceae</taxon>
        <taxon>Blastochloris</taxon>
    </lineage>
</organism>
<dbReference type="SUPFAM" id="SSF47473">
    <property type="entry name" value="EF-hand"/>
    <property type="match status" value="1"/>
</dbReference>
<dbReference type="PROSITE" id="PS00018">
    <property type="entry name" value="EF_HAND_1"/>
    <property type="match status" value="1"/>
</dbReference>
<proteinExistence type="predicted"/>
<dbReference type="InterPro" id="IPR018247">
    <property type="entry name" value="EF_Hand_1_Ca_BS"/>
</dbReference>
<sequence length="131" mass="14886">MFLLATSILFASTTLGIALQGVLHKGHHHKGPHDRPGFERRFDGHGPRADRDRKRPDFFAMGDTNKDGVITKDEMIAKQTARLDEFFATVDTDKDGKLTREEMEKGRKLMREKMKARFEAERDAAKDAATK</sequence>
<feature type="compositionally biased region" description="Basic and acidic residues" evidence="1">
    <location>
        <begin position="33"/>
        <end position="57"/>
    </location>
</feature>
<name>A0A6N4RD36_BLAVI</name>
<feature type="region of interest" description="Disordered" evidence="1">
    <location>
        <begin position="27"/>
        <end position="61"/>
    </location>
</feature>
<dbReference type="PROSITE" id="PS50222">
    <property type="entry name" value="EF_HAND_2"/>
    <property type="match status" value="1"/>
</dbReference>
<dbReference type="GO" id="GO:0005509">
    <property type="term" value="F:calcium ion binding"/>
    <property type="evidence" value="ECO:0007669"/>
    <property type="project" value="InterPro"/>
</dbReference>
<dbReference type="EMBL" id="VAFM01000002">
    <property type="protein sequence ID" value="TKW60990.1"/>
    <property type="molecule type" value="Genomic_DNA"/>
</dbReference>
<accession>A0A6N4RD36</accession>